<dbReference type="Gene3D" id="2.40.160.10">
    <property type="entry name" value="Porin"/>
    <property type="match status" value="1"/>
</dbReference>
<dbReference type="InterPro" id="IPR025388">
    <property type="entry name" value="Alginate_export_dom"/>
</dbReference>
<proteinExistence type="predicted"/>
<dbReference type="RefSeq" id="WP_085757868.1">
    <property type="nucleotide sequence ID" value="NZ_CP019343.1"/>
</dbReference>
<reference evidence="2 3" key="1">
    <citation type="submission" date="2016-11" db="EMBL/GenBank/DDBJ databases">
        <title>Trade-off between light-utilization and light-protection in marine flavobacteria.</title>
        <authorList>
            <person name="Kumagai Y."/>
        </authorList>
    </citation>
    <scope>NUCLEOTIDE SEQUENCE [LARGE SCALE GENOMIC DNA]</scope>
    <source>
        <strain evidence="2 3">NBRC 107125</strain>
    </source>
</reference>
<evidence type="ECO:0000313" key="2">
    <source>
        <dbReference type="EMBL" id="ARN73752.1"/>
    </source>
</evidence>
<keyword evidence="3" id="KW-1185">Reference proteome</keyword>
<sequence>MQARKSFLGHRPSLLLGASLLTISTFSPTALSDAIAEALSSGTAYGDFRMRFETVDQDNALDDADALTLRSRLGYTTGAVSGFSATIEFEDSRSVAGIDDYNDTIGNGTEYSVIADPETTELDQGFLHYKTDKLSSKLGRQVIKLDNTRFVGDVGWRQDRQTFDGLSFDYNPLEDLTVKYAYLEQRNRIFAEEKDIDSKDHLLNASYKTGLGTLTGYGYLLEEDTDTELAFDTFGIRFKGATDTGDIKLLYTAEFATQEKSSQGAEDLDADYIFLEGGAVISGFTAKLGYEVLGSDDGQFGFSTPLATLHAFNGWSDQFLNTPNEGLVDTYISVSGKLAGGKWVVAYHDFSADEDSDISDDFGDEINISYGKSFGKHYSAGIKYAAYSADDPANNGATGFVDTDKIWIWAGAKF</sequence>
<feature type="domain" description="Alginate export" evidence="1">
    <location>
        <begin position="47"/>
        <end position="258"/>
    </location>
</feature>
<evidence type="ECO:0000259" key="1">
    <source>
        <dbReference type="Pfam" id="PF13372"/>
    </source>
</evidence>
<organism evidence="2 3">
    <name type="scientific">Oceanicoccus sagamiensis</name>
    <dbReference type="NCBI Taxonomy" id="716816"/>
    <lineage>
        <taxon>Bacteria</taxon>
        <taxon>Pseudomonadati</taxon>
        <taxon>Pseudomonadota</taxon>
        <taxon>Gammaproteobacteria</taxon>
        <taxon>Cellvibrionales</taxon>
        <taxon>Spongiibacteraceae</taxon>
        <taxon>Oceanicoccus</taxon>
    </lineage>
</organism>
<evidence type="ECO:0000313" key="3">
    <source>
        <dbReference type="Proteomes" id="UP000193450"/>
    </source>
</evidence>
<dbReference type="Pfam" id="PF13372">
    <property type="entry name" value="Alginate_exp"/>
    <property type="match status" value="1"/>
</dbReference>
<dbReference type="InterPro" id="IPR023614">
    <property type="entry name" value="Porin_dom_sf"/>
</dbReference>
<dbReference type="STRING" id="716816.BST96_06255"/>
<dbReference type="AlphaFoldDB" id="A0A1X9NBD7"/>
<name>A0A1X9NBD7_9GAMM</name>
<accession>A0A1X9NBD7</accession>
<dbReference type="OrthoDB" id="9767539at2"/>
<protein>
    <recommendedName>
        <fullName evidence="1">Alginate export domain-containing protein</fullName>
    </recommendedName>
</protein>
<gene>
    <name evidence="2" type="ORF">BST96_06255</name>
</gene>
<dbReference type="Proteomes" id="UP000193450">
    <property type="component" value="Chromosome"/>
</dbReference>
<dbReference type="EMBL" id="CP019343">
    <property type="protein sequence ID" value="ARN73752.1"/>
    <property type="molecule type" value="Genomic_DNA"/>
</dbReference>
<dbReference type="KEGG" id="osg:BST96_06255"/>